<feature type="compositionally biased region" description="Low complexity" evidence="1">
    <location>
        <begin position="584"/>
        <end position="598"/>
    </location>
</feature>
<keyword evidence="2" id="KW-0732">Signal</keyword>
<dbReference type="STRING" id="1073089.A0A1L9RMP9"/>
<name>A0A1L9RMP9_ASPWE</name>
<dbReference type="GeneID" id="63746859"/>
<dbReference type="OrthoDB" id="160645at2759"/>
<organism evidence="5 6">
    <name type="scientific">Aspergillus wentii DTO 134E9</name>
    <dbReference type="NCBI Taxonomy" id="1073089"/>
    <lineage>
        <taxon>Eukaryota</taxon>
        <taxon>Fungi</taxon>
        <taxon>Dikarya</taxon>
        <taxon>Ascomycota</taxon>
        <taxon>Pezizomycotina</taxon>
        <taxon>Eurotiomycetes</taxon>
        <taxon>Eurotiomycetidae</taxon>
        <taxon>Eurotiales</taxon>
        <taxon>Aspergillaceae</taxon>
        <taxon>Aspergillus</taxon>
        <taxon>Aspergillus subgen. Cremei</taxon>
    </lineage>
</organism>
<evidence type="ECO:0000313" key="5">
    <source>
        <dbReference type="EMBL" id="OJJ36230.1"/>
    </source>
</evidence>
<feature type="region of interest" description="Disordered" evidence="1">
    <location>
        <begin position="584"/>
        <end position="611"/>
    </location>
</feature>
<dbReference type="AlphaFoldDB" id="A0A1L9RMP9"/>
<feature type="compositionally biased region" description="Low complexity" evidence="1">
    <location>
        <begin position="495"/>
        <end position="566"/>
    </location>
</feature>
<protein>
    <submittedName>
        <fullName evidence="5">Uncharacterized protein</fullName>
    </submittedName>
</protein>
<dbReference type="Pfam" id="PF22974">
    <property type="entry name" value="DUF7029"/>
    <property type="match status" value="1"/>
</dbReference>
<dbReference type="VEuPathDB" id="FungiDB:ASPWEDRAFT_173013"/>
<dbReference type="EMBL" id="KV878212">
    <property type="protein sequence ID" value="OJJ36230.1"/>
    <property type="molecule type" value="Genomic_DNA"/>
</dbReference>
<feature type="domain" description="DUF7223" evidence="4">
    <location>
        <begin position="225"/>
        <end position="478"/>
    </location>
</feature>
<dbReference type="RefSeq" id="XP_040689906.1">
    <property type="nucleotide sequence ID" value="XM_040831011.1"/>
</dbReference>
<evidence type="ECO:0000256" key="1">
    <source>
        <dbReference type="SAM" id="MobiDB-lite"/>
    </source>
</evidence>
<feature type="compositionally biased region" description="Basic residues" evidence="1">
    <location>
        <begin position="599"/>
        <end position="611"/>
    </location>
</feature>
<accession>A0A1L9RMP9</accession>
<keyword evidence="6" id="KW-1185">Reference proteome</keyword>
<gene>
    <name evidence="5" type="ORF">ASPWEDRAFT_173013</name>
</gene>
<evidence type="ECO:0000259" key="4">
    <source>
        <dbReference type="Pfam" id="PF23865"/>
    </source>
</evidence>
<feature type="domain" description="DUF7029" evidence="3">
    <location>
        <begin position="85"/>
        <end position="186"/>
    </location>
</feature>
<feature type="signal peptide" evidence="2">
    <location>
        <begin position="1"/>
        <end position="24"/>
    </location>
</feature>
<sequence length="611" mass="65802">MVNLPRSWLSSSLLFSLLLQPALSLVFEDTEAPDVVKALVDRDVQSSEDAVLSYFDRLSRDSYYWSGMQNGHKTLANLTVDMGDDEASIVSMEKFRHLLKSIDCTKNGMVMEFENARAFGYTQRGWQWVNDEDDRKLILVAGKEHCGWNKYRTPFVVSSIAFDRDSLKAKLTGVASEWKKLFHSYELTIGNVDAPSTDRRDWDPTASMSFNHKIPLSKSFPIPGTDVSVDVSCEGCETKGSFDFGAHIKTDYGVPVAASLTLSPNDVSASFTPRLGLSGNMSKELSDEFKLVTISVEGISIPGGVLDLGPEIVFSWGYQIGPVNGSAGVSAGVTLSLSDSAKLELDLTDPDVSAGGWKPHVKTKPVEVDAKIEAEAEVYAKAEVQLIAAVLDQGFEAGVYLKPYLGASITASTKKAFDVGAKLGKLGVKAEAGQSQVCVKSKAGVSLDTSIAQADSPEDPIVEKQIAEVTAPMPSKCFNFGPTAGVNVGEDRQKSPASSTKDSSSSHKSTPVSTSSVHHSTTRSSATHTASHHSTTESSAAHHSTHSSAAESTTLHTRSHHSYYTSSYETTSYSTSTYDYTTTATSSTPCSSSATSTASHHRGHRRHHNRI</sequence>
<evidence type="ECO:0000259" key="3">
    <source>
        <dbReference type="Pfam" id="PF22974"/>
    </source>
</evidence>
<dbReference type="InterPro" id="IPR055647">
    <property type="entry name" value="DUF7223"/>
</dbReference>
<dbReference type="Proteomes" id="UP000184383">
    <property type="component" value="Unassembled WGS sequence"/>
</dbReference>
<reference evidence="6" key="1">
    <citation type="journal article" date="2017" name="Genome Biol.">
        <title>Comparative genomics reveals high biological diversity and specific adaptations in the industrially and medically important fungal genus Aspergillus.</title>
        <authorList>
            <person name="de Vries R.P."/>
            <person name="Riley R."/>
            <person name="Wiebenga A."/>
            <person name="Aguilar-Osorio G."/>
            <person name="Amillis S."/>
            <person name="Uchima C.A."/>
            <person name="Anderluh G."/>
            <person name="Asadollahi M."/>
            <person name="Askin M."/>
            <person name="Barry K."/>
            <person name="Battaglia E."/>
            <person name="Bayram O."/>
            <person name="Benocci T."/>
            <person name="Braus-Stromeyer S.A."/>
            <person name="Caldana C."/>
            <person name="Canovas D."/>
            <person name="Cerqueira G.C."/>
            <person name="Chen F."/>
            <person name="Chen W."/>
            <person name="Choi C."/>
            <person name="Clum A."/>
            <person name="Dos Santos R.A."/>
            <person name="Damasio A.R."/>
            <person name="Diallinas G."/>
            <person name="Emri T."/>
            <person name="Fekete E."/>
            <person name="Flipphi M."/>
            <person name="Freyberg S."/>
            <person name="Gallo A."/>
            <person name="Gournas C."/>
            <person name="Habgood R."/>
            <person name="Hainaut M."/>
            <person name="Harispe M.L."/>
            <person name="Henrissat B."/>
            <person name="Hilden K.S."/>
            <person name="Hope R."/>
            <person name="Hossain A."/>
            <person name="Karabika E."/>
            <person name="Karaffa L."/>
            <person name="Karanyi Z."/>
            <person name="Krasevec N."/>
            <person name="Kuo A."/>
            <person name="Kusch H."/>
            <person name="LaButti K."/>
            <person name="Lagendijk E.L."/>
            <person name="Lapidus A."/>
            <person name="Levasseur A."/>
            <person name="Lindquist E."/>
            <person name="Lipzen A."/>
            <person name="Logrieco A.F."/>
            <person name="MacCabe A."/>
            <person name="Maekelae M.R."/>
            <person name="Malavazi I."/>
            <person name="Melin P."/>
            <person name="Meyer V."/>
            <person name="Mielnichuk N."/>
            <person name="Miskei M."/>
            <person name="Molnar A.P."/>
            <person name="Mule G."/>
            <person name="Ngan C.Y."/>
            <person name="Orejas M."/>
            <person name="Orosz E."/>
            <person name="Ouedraogo J.P."/>
            <person name="Overkamp K.M."/>
            <person name="Park H.-S."/>
            <person name="Perrone G."/>
            <person name="Piumi F."/>
            <person name="Punt P.J."/>
            <person name="Ram A.F."/>
            <person name="Ramon A."/>
            <person name="Rauscher S."/>
            <person name="Record E."/>
            <person name="Riano-Pachon D.M."/>
            <person name="Robert V."/>
            <person name="Roehrig J."/>
            <person name="Ruller R."/>
            <person name="Salamov A."/>
            <person name="Salih N.S."/>
            <person name="Samson R.A."/>
            <person name="Sandor E."/>
            <person name="Sanguinetti M."/>
            <person name="Schuetze T."/>
            <person name="Sepcic K."/>
            <person name="Shelest E."/>
            <person name="Sherlock G."/>
            <person name="Sophianopoulou V."/>
            <person name="Squina F.M."/>
            <person name="Sun H."/>
            <person name="Susca A."/>
            <person name="Todd R.B."/>
            <person name="Tsang A."/>
            <person name="Unkles S.E."/>
            <person name="van de Wiele N."/>
            <person name="van Rossen-Uffink D."/>
            <person name="Oliveira J.V."/>
            <person name="Vesth T.C."/>
            <person name="Visser J."/>
            <person name="Yu J.-H."/>
            <person name="Zhou M."/>
            <person name="Andersen M.R."/>
            <person name="Archer D.B."/>
            <person name="Baker S.E."/>
            <person name="Benoit I."/>
            <person name="Brakhage A.A."/>
            <person name="Braus G.H."/>
            <person name="Fischer R."/>
            <person name="Frisvad J.C."/>
            <person name="Goldman G.H."/>
            <person name="Houbraken J."/>
            <person name="Oakley B."/>
            <person name="Pocsi I."/>
            <person name="Scazzocchio C."/>
            <person name="Seiboth B."/>
            <person name="vanKuyk P.A."/>
            <person name="Wortman J."/>
            <person name="Dyer P.S."/>
            <person name="Grigoriev I.V."/>
        </authorList>
    </citation>
    <scope>NUCLEOTIDE SEQUENCE [LARGE SCALE GENOMIC DNA]</scope>
    <source>
        <strain evidence="6">DTO 134E9</strain>
    </source>
</reference>
<evidence type="ECO:0000313" key="6">
    <source>
        <dbReference type="Proteomes" id="UP000184383"/>
    </source>
</evidence>
<feature type="region of interest" description="Disordered" evidence="1">
    <location>
        <begin position="482"/>
        <end position="566"/>
    </location>
</feature>
<evidence type="ECO:0000256" key="2">
    <source>
        <dbReference type="SAM" id="SignalP"/>
    </source>
</evidence>
<proteinExistence type="predicted"/>
<feature type="chain" id="PRO_5012115038" evidence="2">
    <location>
        <begin position="25"/>
        <end position="611"/>
    </location>
</feature>
<dbReference type="Pfam" id="PF23865">
    <property type="entry name" value="DUF7223"/>
    <property type="match status" value="1"/>
</dbReference>
<dbReference type="InterPro" id="IPR054293">
    <property type="entry name" value="DUF7029"/>
</dbReference>